<feature type="domain" description="Heterokaryon incompatibility" evidence="2">
    <location>
        <begin position="64"/>
        <end position="221"/>
    </location>
</feature>
<keyword evidence="1" id="KW-0472">Membrane</keyword>
<dbReference type="Pfam" id="PF06985">
    <property type="entry name" value="HET"/>
    <property type="match status" value="1"/>
</dbReference>
<dbReference type="PANTHER" id="PTHR24148:SF73">
    <property type="entry name" value="HET DOMAIN PROTEIN (AFU_ORTHOLOGUE AFUA_8G01020)"/>
    <property type="match status" value="1"/>
</dbReference>
<dbReference type="OrthoDB" id="2157530at2759"/>
<dbReference type="RefSeq" id="XP_008084113.1">
    <property type="nucleotide sequence ID" value="XM_008085922.1"/>
</dbReference>
<gene>
    <name evidence="3" type="ORF">GLAREA_01164</name>
</gene>
<proteinExistence type="predicted"/>
<keyword evidence="1" id="KW-0812">Transmembrane</keyword>
<dbReference type="KEGG" id="glz:GLAREA_01164"/>
<dbReference type="Proteomes" id="UP000016922">
    <property type="component" value="Unassembled WGS sequence"/>
</dbReference>
<dbReference type="eggNOG" id="ENOG502SKG7">
    <property type="taxonomic scope" value="Eukaryota"/>
</dbReference>
<evidence type="ECO:0000256" key="1">
    <source>
        <dbReference type="SAM" id="Phobius"/>
    </source>
</evidence>
<dbReference type="EMBL" id="KE145367">
    <property type="protein sequence ID" value="EPE30004.1"/>
    <property type="molecule type" value="Genomic_DNA"/>
</dbReference>
<dbReference type="GeneID" id="19460222"/>
<dbReference type="OMA" id="HEWHRIS"/>
<dbReference type="PANTHER" id="PTHR24148">
    <property type="entry name" value="ANKYRIN REPEAT DOMAIN-CONTAINING PROTEIN 39 HOMOLOG-RELATED"/>
    <property type="match status" value="1"/>
</dbReference>
<evidence type="ECO:0000313" key="4">
    <source>
        <dbReference type="Proteomes" id="UP000016922"/>
    </source>
</evidence>
<dbReference type="InterPro" id="IPR010730">
    <property type="entry name" value="HET"/>
</dbReference>
<dbReference type="InterPro" id="IPR052895">
    <property type="entry name" value="HetReg/Transcr_Mod"/>
</dbReference>
<name>S3CYH5_GLAL2</name>
<dbReference type="HOGENOM" id="CLU_004184_7_0_1"/>
<keyword evidence="1" id="KW-1133">Transmembrane helix</keyword>
<keyword evidence="4" id="KW-1185">Reference proteome</keyword>
<reference evidence="3 4" key="1">
    <citation type="journal article" date="2013" name="BMC Genomics">
        <title>Genomics-driven discovery of the pneumocandin biosynthetic gene cluster in the fungus Glarea lozoyensis.</title>
        <authorList>
            <person name="Chen L."/>
            <person name="Yue Q."/>
            <person name="Zhang X."/>
            <person name="Xiang M."/>
            <person name="Wang C."/>
            <person name="Li S."/>
            <person name="Che Y."/>
            <person name="Ortiz-Lopez F.J."/>
            <person name="Bills G.F."/>
            <person name="Liu X."/>
            <person name="An Z."/>
        </authorList>
    </citation>
    <scope>NUCLEOTIDE SEQUENCE [LARGE SCALE GENOMIC DNA]</scope>
    <source>
        <strain evidence="4">ATCC 20868 / MF5171</strain>
    </source>
</reference>
<evidence type="ECO:0000313" key="3">
    <source>
        <dbReference type="EMBL" id="EPE30004.1"/>
    </source>
</evidence>
<feature type="transmembrane region" description="Helical" evidence="1">
    <location>
        <begin position="533"/>
        <end position="552"/>
    </location>
</feature>
<evidence type="ECO:0000259" key="2">
    <source>
        <dbReference type="Pfam" id="PF06985"/>
    </source>
</evidence>
<dbReference type="AlphaFoldDB" id="S3CYH5"/>
<organism evidence="3 4">
    <name type="scientific">Glarea lozoyensis (strain ATCC 20868 / MF5171)</name>
    <dbReference type="NCBI Taxonomy" id="1116229"/>
    <lineage>
        <taxon>Eukaryota</taxon>
        <taxon>Fungi</taxon>
        <taxon>Dikarya</taxon>
        <taxon>Ascomycota</taxon>
        <taxon>Pezizomycotina</taxon>
        <taxon>Leotiomycetes</taxon>
        <taxon>Helotiales</taxon>
        <taxon>Helotiaceae</taxon>
        <taxon>Glarea</taxon>
    </lineage>
</organism>
<protein>
    <recommendedName>
        <fullName evidence="2">Heterokaryon incompatibility domain-containing protein</fullName>
    </recommendedName>
</protein>
<accession>S3CYH5</accession>
<sequence>MGDSSSKTTAQKTSFSPFRYSSRLCHRGCREIRLITITPYDPEFTTAHFEIKLLEFDVDQAPAYQALSYCWGGQQPSIGVICNDLLLLITTNLFQALWMLSLNMSEPTFLWVDAICINQSDDDEKNIQVGLMRDIYATARKVHVWLGLDSTGEDVKEAMRFLTLVHEVVKDTNYDFDEKRDDREALRRMLPWTLIRNMDHYRHLNYLLKLPWFSRVWIVQEVAVCQDALVYCGSSEIPWSKLVLALRVLYRLELLLQMTLYTPEDPTGEKLIYLGHFLCTCSSDKDQMPKPGLFGMLVRHRWALATDPRDKVYGLLGLLDEDSSLGLKPEYGLDVADIFLQVATSILKGSYFLDLLSVPQNLGSKINLPSWVPDWSHGPSSFLLLRLMHPKDFYFHFKSSGATNSKGNFKIHGHVLEVQGWPFDTVEEIGPEILQSPGRLEEGFVGLFARIFLNFYTYLDTFHEWHRISHCGHHPTYPNGENRLDVFLQALFQDDAEEEISIASLRYHFWLLKVTRGWFSCLQQTHLQYYPKLYIPLLLVGTVVYWVFSLLYHRRIFEPSSGYFQGNVFCRTEKSYIGAVPPATTVGDSIMLITGSRVPLVFRRVGSNWRLVGLAYVPGLMVGEEWDEEKCRPITII</sequence>